<dbReference type="Proteomes" id="UP000008281">
    <property type="component" value="Unassembled WGS sequence"/>
</dbReference>
<name>E3LH41_CAERE</name>
<dbReference type="PANTHER" id="PTHR46073:SF7">
    <property type="entry name" value="GH18 DOMAIN-CONTAINING PROTEIN"/>
    <property type="match status" value="1"/>
</dbReference>
<dbReference type="eggNOG" id="KOG2806">
    <property type="taxonomic scope" value="Eukaryota"/>
</dbReference>
<keyword evidence="1" id="KW-1133">Transmembrane helix</keyword>
<dbReference type="SUPFAM" id="SSF51445">
    <property type="entry name" value="(Trans)glycosidases"/>
    <property type="match status" value="1"/>
</dbReference>
<keyword evidence="4" id="KW-1185">Reference proteome</keyword>
<keyword evidence="1" id="KW-0812">Transmembrane</keyword>
<dbReference type="EMBL" id="DS268408">
    <property type="protein sequence ID" value="EFO85612.1"/>
    <property type="molecule type" value="Genomic_DNA"/>
</dbReference>
<proteinExistence type="predicted"/>
<dbReference type="PANTHER" id="PTHR46073">
    <property type="entry name" value="CHITINASE"/>
    <property type="match status" value="1"/>
</dbReference>
<dbReference type="InterPro" id="IPR001223">
    <property type="entry name" value="Glyco_hydro18_cat"/>
</dbReference>
<dbReference type="OrthoDB" id="76388at2759"/>
<evidence type="ECO:0000313" key="4">
    <source>
        <dbReference type="Proteomes" id="UP000008281"/>
    </source>
</evidence>
<organism evidence="4">
    <name type="scientific">Caenorhabditis remanei</name>
    <name type="common">Caenorhabditis vulgaris</name>
    <dbReference type="NCBI Taxonomy" id="31234"/>
    <lineage>
        <taxon>Eukaryota</taxon>
        <taxon>Metazoa</taxon>
        <taxon>Ecdysozoa</taxon>
        <taxon>Nematoda</taxon>
        <taxon>Chromadorea</taxon>
        <taxon>Rhabditida</taxon>
        <taxon>Rhabditina</taxon>
        <taxon>Rhabditomorpha</taxon>
        <taxon>Rhabditoidea</taxon>
        <taxon>Rhabditidae</taxon>
        <taxon>Peloderinae</taxon>
        <taxon>Caenorhabditis</taxon>
    </lineage>
</organism>
<keyword evidence="1" id="KW-0472">Membrane</keyword>
<accession>E3LH41</accession>
<sequence>MLNNNRRRNDRCKNTVKVIFVLIFVAIIAFGLQQVLLYLLRLKQASYLSNSNETSTSTTTPATTTSTPKLLSCEKRVVGFCSDREQKEITRVQLSKITHAVFVNAEVDWEGVVTLSSANRTNRFTDLKKKAKSVKFDVKVMISIGGVENSHEFNKITKREEKREKFIESSLEFLRKHNIDGVDLHWKDNTLDENYMKLLKGLRQKFDDEGKSDNKNFIISITLAEPKFGISMDPFGILNLVDFINVYSMDYYEQTSAFATPISPLYSGVRGRKNDNVNSTMKYFVCDTKKPTKFNIVIPFFVRLYGKVKDAVEEGKEAFRYYGGYPYKMMTRKTLRQEGMNIVNASWDEESKSSFIYNQESENYFAFETKKSIAEKVKFVNDNNLGGVWIRMVDQDDDENSLLNAVSTEEFCKTNSEDVVKNDYCD</sequence>
<dbReference type="GO" id="GO:0005975">
    <property type="term" value="P:carbohydrate metabolic process"/>
    <property type="evidence" value="ECO:0007669"/>
    <property type="project" value="InterPro"/>
</dbReference>
<dbReference type="HOGENOM" id="CLU_002833_0_0_1"/>
<evidence type="ECO:0000259" key="2">
    <source>
        <dbReference type="PROSITE" id="PS51910"/>
    </source>
</evidence>
<dbReference type="Pfam" id="PF00704">
    <property type="entry name" value="Glyco_hydro_18"/>
    <property type="match status" value="1"/>
</dbReference>
<dbReference type="GO" id="GO:0008061">
    <property type="term" value="F:chitin binding"/>
    <property type="evidence" value="ECO:0007669"/>
    <property type="project" value="InterPro"/>
</dbReference>
<evidence type="ECO:0000313" key="3">
    <source>
        <dbReference type="EMBL" id="EFO85612.1"/>
    </source>
</evidence>
<dbReference type="InterPro" id="IPR017853">
    <property type="entry name" value="GH"/>
</dbReference>
<dbReference type="InParanoid" id="E3LH41"/>
<gene>
    <name evidence="3" type="ORF">CRE_01674</name>
</gene>
<reference evidence="3" key="1">
    <citation type="submission" date="2007-07" db="EMBL/GenBank/DDBJ databases">
        <title>PCAP assembly of the Caenorhabditis remanei genome.</title>
        <authorList>
            <consortium name="The Caenorhabditis remanei Sequencing Consortium"/>
            <person name="Wilson R.K."/>
        </authorList>
    </citation>
    <scope>NUCLEOTIDE SEQUENCE [LARGE SCALE GENOMIC DNA]</scope>
    <source>
        <strain evidence="3">PB4641</strain>
    </source>
</reference>
<dbReference type="InterPro" id="IPR011583">
    <property type="entry name" value="Chitinase_II/V-like_cat"/>
</dbReference>
<dbReference type="AlphaFoldDB" id="E3LH41"/>
<protein>
    <recommendedName>
        <fullName evidence="2">GH18 domain-containing protein</fullName>
    </recommendedName>
</protein>
<dbReference type="PROSITE" id="PS51910">
    <property type="entry name" value="GH18_2"/>
    <property type="match status" value="1"/>
</dbReference>
<dbReference type="Gene3D" id="3.20.20.80">
    <property type="entry name" value="Glycosidases"/>
    <property type="match status" value="1"/>
</dbReference>
<dbReference type="OMA" id="RRNDRCK"/>
<evidence type="ECO:0000256" key="1">
    <source>
        <dbReference type="SAM" id="Phobius"/>
    </source>
</evidence>
<feature type="domain" description="GH18" evidence="2">
    <location>
        <begin position="75"/>
        <end position="413"/>
    </location>
</feature>
<dbReference type="STRING" id="31234.E3LH41"/>
<dbReference type="SMART" id="SM00636">
    <property type="entry name" value="Glyco_18"/>
    <property type="match status" value="1"/>
</dbReference>
<feature type="transmembrane region" description="Helical" evidence="1">
    <location>
        <begin position="20"/>
        <end position="40"/>
    </location>
</feature>